<evidence type="ECO:0000259" key="4">
    <source>
        <dbReference type="Pfam" id="PF00561"/>
    </source>
</evidence>
<evidence type="ECO:0000313" key="6">
    <source>
        <dbReference type="EMBL" id="GIJ60351.1"/>
    </source>
</evidence>
<feature type="domain" description="Peptidase S33 tripeptidyl aminopeptidase-like C-terminal" evidence="5">
    <location>
        <begin position="408"/>
        <end position="491"/>
    </location>
</feature>
<accession>A0A8J3ZEX6</accession>
<gene>
    <name evidence="6" type="ORF">Vau01_078670</name>
</gene>
<evidence type="ECO:0000259" key="5">
    <source>
        <dbReference type="Pfam" id="PF08386"/>
    </source>
</evidence>
<dbReference type="PANTHER" id="PTHR43248">
    <property type="entry name" value="2-SUCCINYL-6-HYDROXY-2,4-CYCLOHEXADIENE-1-CARBOXYLATE SYNTHASE"/>
    <property type="match status" value="1"/>
</dbReference>
<dbReference type="InterPro" id="IPR013595">
    <property type="entry name" value="Pept_S33_TAP-like_C"/>
</dbReference>
<dbReference type="SUPFAM" id="SSF53474">
    <property type="entry name" value="alpha/beta-Hydrolases"/>
    <property type="match status" value="2"/>
</dbReference>
<dbReference type="EMBL" id="BOPG01000053">
    <property type="protein sequence ID" value="GIJ60351.1"/>
    <property type="molecule type" value="Genomic_DNA"/>
</dbReference>
<protein>
    <submittedName>
        <fullName evidence="6">Protease</fullName>
    </submittedName>
</protein>
<reference evidence="6" key="1">
    <citation type="submission" date="2021-01" db="EMBL/GenBank/DDBJ databases">
        <title>Whole genome shotgun sequence of Virgisporangium aurantiacum NBRC 16421.</title>
        <authorList>
            <person name="Komaki H."/>
            <person name="Tamura T."/>
        </authorList>
    </citation>
    <scope>NUCLEOTIDE SEQUENCE</scope>
    <source>
        <strain evidence="6">NBRC 16421</strain>
    </source>
</reference>
<dbReference type="InterPro" id="IPR029058">
    <property type="entry name" value="AB_hydrolase_fold"/>
</dbReference>
<name>A0A8J3ZEX6_9ACTN</name>
<keyword evidence="7" id="KW-1185">Reference proteome</keyword>
<keyword evidence="3" id="KW-0378">Hydrolase</keyword>
<dbReference type="InterPro" id="IPR051601">
    <property type="entry name" value="Serine_prot/Carboxylest_S33"/>
</dbReference>
<dbReference type="Gene3D" id="3.40.50.1820">
    <property type="entry name" value="alpha/beta hydrolase"/>
    <property type="match status" value="1"/>
</dbReference>
<organism evidence="6 7">
    <name type="scientific">Virgisporangium aurantiacum</name>
    <dbReference type="NCBI Taxonomy" id="175570"/>
    <lineage>
        <taxon>Bacteria</taxon>
        <taxon>Bacillati</taxon>
        <taxon>Actinomycetota</taxon>
        <taxon>Actinomycetes</taxon>
        <taxon>Micromonosporales</taxon>
        <taxon>Micromonosporaceae</taxon>
        <taxon>Virgisporangium</taxon>
    </lineage>
</organism>
<dbReference type="Proteomes" id="UP000612585">
    <property type="component" value="Unassembled WGS sequence"/>
</dbReference>
<evidence type="ECO:0000256" key="1">
    <source>
        <dbReference type="ARBA" id="ARBA00010088"/>
    </source>
</evidence>
<dbReference type="PANTHER" id="PTHR43248:SF29">
    <property type="entry name" value="TRIPEPTIDYL AMINOPEPTIDASE"/>
    <property type="match status" value="1"/>
</dbReference>
<dbReference type="Pfam" id="PF08386">
    <property type="entry name" value="Abhydrolase_4"/>
    <property type="match status" value="1"/>
</dbReference>
<evidence type="ECO:0000313" key="7">
    <source>
        <dbReference type="Proteomes" id="UP000612585"/>
    </source>
</evidence>
<dbReference type="InterPro" id="IPR000073">
    <property type="entry name" value="AB_hydrolase_1"/>
</dbReference>
<feature type="domain" description="AB hydrolase-1" evidence="4">
    <location>
        <begin position="97"/>
        <end position="273"/>
    </location>
</feature>
<dbReference type="AlphaFoldDB" id="A0A8J3ZEX6"/>
<dbReference type="Pfam" id="PF00561">
    <property type="entry name" value="Abhydrolase_1"/>
    <property type="match status" value="1"/>
</dbReference>
<proteinExistence type="inferred from homology"/>
<evidence type="ECO:0000256" key="2">
    <source>
        <dbReference type="ARBA" id="ARBA00022729"/>
    </source>
</evidence>
<comment type="similarity">
    <text evidence="1">Belongs to the peptidase S33 family.</text>
</comment>
<evidence type="ECO:0000256" key="3">
    <source>
        <dbReference type="ARBA" id="ARBA00022801"/>
    </source>
</evidence>
<dbReference type="GO" id="GO:0006508">
    <property type="term" value="P:proteolysis"/>
    <property type="evidence" value="ECO:0007669"/>
    <property type="project" value="UniProtKB-KW"/>
</dbReference>
<sequence length="500" mass="53494">MIATGTTWAVVGPGSASAIEPTAPTVTWVACPAYSDAVLDAVVPGRLEQTRALVQRMECGTVSVPMDYRDPGGRQITVAVTRIRATDQAHRLGSLAFNPGGPGGSGYLTPVRVAVANASTARLNERYDLIGFDPRGVGNSTKVTCAMPPPVVTPPGPLTEETARRLYDAAADANAACVRTDPAFLAQVNTPNVARDLDRVRAALGERRLSYVGVSWGTRLGLVYRTLFPAAVGRMFLDSVLPTWFVNDALDDGQAAAQERQFLRLAAWMAERNDVYGFGRTTDEVRAAVIDMQRDYDANPRTFTDLPMPLDAGLIAQAGSQLAVNWPMFAEVLAQLRDATGPTAPPAVRKLLLGGDPRPDVPADMPELYNKTMEQATVCGDDPARPDFTAVWATFQRRIADNPVAGRGLQMNLRCAGWSVPGHSFSARRTGAPVALAGHRHELVTPYEWALQAHAVAGGTLLTVDDDVHGSVYQAADCADDLLSYLTTGRLAPQCDGLQS</sequence>
<comment type="caution">
    <text evidence="6">The sequence shown here is derived from an EMBL/GenBank/DDBJ whole genome shotgun (WGS) entry which is preliminary data.</text>
</comment>
<keyword evidence="6" id="KW-0645">Protease</keyword>
<dbReference type="GO" id="GO:0008233">
    <property type="term" value="F:peptidase activity"/>
    <property type="evidence" value="ECO:0007669"/>
    <property type="project" value="UniProtKB-KW"/>
</dbReference>
<keyword evidence="2" id="KW-0732">Signal</keyword>